<sequence length="324" mass="36044">MSSHRRGGTTAPAPDDLRARSLPPVVERLVEDYRSAFACRDRYMWGWLDAVLPEFRLDSVPGRYEDVADEGRLLVSVYVTALNDLSDRRSDYTAFEAAARVPREGPPEPGSPADEPAVRVAADAWAALVDRLADAPNFEYYRATLHEALAGSAEAQRHSVAVADDPESADYDECLRAQSSTMCMDALATVDLICSPGVDPNDEPELREAIELVEPLGRIGNWLTTWERELSEGDLANGVVVRAVDDGVVSSSDVFRARDDPSYRPLFAERIREASVERTIGRERARRLERACEREWETTSIDLDGFVRAMETVWSYHEASAGHK</sequence>
<dbReference type="RefSeq" id="WP_023392777.1">
    <property type="nucleotide sequence ID" value="NZ_ASGZ01000002.1"/>
</dbReference>
<dbReference type="SUPFAM" id="SSF48576">
    <property type="entry name" value="Terpenoid synthases"/>
    <property type="match status" value="1"/>
</dbReference>
<protein>
    <submittedName>
        <fullName evidence="1">Uncharacterized protein</fullName>
    </submittedName>
</protein>
<dbReference type="eggNOG" id="arCOG07562">
    <property type="taxonomic scope" value="Archaea"/>
</dbReference>
<dbReference type="InterPro" id="IPR008949">
    <property type="entry name" value="Isoprenoid_synthase_dom_sf"/>
</dbReference>
<evidence type="ECO:0000313" key="2">
    <source>
        <dbReference type="Proteomes" id="UP000017840"/>
    </source>
</evidence>
<accession>V4HJX5</accession>
<proteinExistence type="predicted"/>
<name>V4HJX5_9EURY</name>
<gene>
    <name evidence="1" type="ORF">K933_00882</name>
</gene>
<dbReference type="OrthoDB" id="255611at2157"/>
<dbReference type="Gene3D" id="1.10.600.10">
    <property type="entry name" value="Farnesyl Diphosphate Synthase"/>
    <property type="match status" value="1"/>
</dbReference>
<dbReference type="AlphaFoldDB" id="V4HJX5"/>
<dbReference type="STRING" id="1324957.K933_00882"/>
<dbReference type="EMBL" id="ASGZ01000002">
    <property type="protein sequence ID" value="ESP90073.1"/>
    <property type="molecule type" value="Genomic_DNA"/>
</dbReference>
<keyword evidence="2" id="KW-1185">Reference proteome</keyword>
<organism evidence="1 2">
    <name type="scientific">Candidatus Halobonum tyrrellensis G22</name>
    <dbReference type="NCBI Taxonomy" id="1324957"/>
    <lineage>
        <taxon>Archaea</taxon>
        <taxon>Methanobacteriati</taxon>
        <taxon>Methanobacteriota</taxon>
        <taxon>Stenosarchaea group</taxon>
        <taxon>Halobacteria</taxon>
        <taxon>Halobacteriales</taxon>
        <taxon>Haloferacaceae</taxon>
        <taxon>Candidatus Halobonum</taxon>
    </lineage>
</organism>
<evidence type="ECO:0000313" key="1">
    <source>
        <dbReference type="EMBL" id="ESP90073.1"/>
    </source>
</evidence>
<reference evidence="1 2" key="1">
    <citation type="journal article" date="2013" name="Genome Announc.">
        <title>Draft Genome Sequence of 'Candidatus Halobonum tyrrellensis' Strain G22, Isolated from the Hypersaline Waters of Lake Tyrrell, Australia.</title>
        <authorList>
            <person name="Ugalde J.A."/>
            <person name="Narasingarao P."/>
            <person name="Kuo S."/>
            <person name="Podell S."/>
            <person name="Allen E.E."/>
        </authorList>
    </citation>
    <scope>NUCLEOTIDE SEQUENCE [LARGE SCALE GENOMIC DNA]</scope>
    <source>
        <strain evidence="1 2">G22</strain>
    </source>
</reference>
<dbReference type="Proteomes" id="UP000017840">
    <property type="component" value="Unassembled WGS sequence"/>
</dbReference>
<comment type="caution">
    <text evidence="1">The sequence shown here is derived from an EMBL/GenBank/DDBJ whole genome shotgun (WGS) entry which is preliminary data.</text>
</comment>